<comment type="subcellular location">
    <subcellularLocation>
        <location evidence="1">Cytoplasm</location>
        <location evidence="1">Myofibril</location>
    </subcellularLocation>
</comment>
<evidence type="ECO:0000256" key="9">
    <source>
        <dbReference type="ARBA" id="ARBA00023179"/>
    </source>
</evidence>
<dbReference type="GO" id="GO:0032982">
    <property type="term" value="C:myosin filament"/>
    <property type="evidence" value="ECO:0007669"/>
    <property type="project" value="UniProtKB-KW"/>
</dbReference>
<organism evidence="13 14">
    <name type="scientific">Psylliodes chrysocephalus</name>
    <dbReference type="NCBI Taxonomy" id="3402493"/>
    <lineage>
        <taxon>Eukaryota</taxon>
        <taxon>Metazoa</taxon>
        <taxon>Ecdysozoa</taxon>
        <taxon>Arthropoda</taxon>
        <taxon>Hexapoda</taxon>
        <taxon>Insecta</taxon>
        <taxon>Pterygota</taxon>
        <taxon>Neoptera</taxon>
        <taxon>Endopterygota</taxon>
        <taxon>Coleoptera</taxon>
        <taxon>Polyphaga</taxon>
        <taxon>Cucujiformia</taxon>
        <taxon>Chrysomeloidea</taxon>
        <taxon>Chrysomelidae</taxon>
        <taxon>Galerucinae</taxon>
        <taxon>Alticini</taxon>
        <taxon>Psylliodes</taxon>
    </lineage>
</organism>
<feature type="coiled-coil region" evidence="11">
    <location>
        <begin position="259"/>
        <end position="308"/>
    </location>
</feature>
<evidence type="ECO:0000256" key="2">
    <source>
        <dbReference type="ARBA" id="ARBA00008447"/>
    </source>
</evidence>
<dbReference type="PANTHER" id="PTHR46349:SF6">
    <property type="entry name" value="MYOSIN-6-LIKE"/>
    <property type="match status" value="1"/>
</dbReference>
<name>A0A9P0GJG3_9CUCU</name>
<keyword evidence="5" id="KW-0963">Cytoplasm</keyword>
<evidence type="ECO:0000259" key="12">
    <source>
        <dbReference type="Pfam" id="PF01576"/>
    </source>
</evidence>
<dbReference type="GO" id="GO:0016459">
    <property type="term" value="C:myosin complex"/>
    <property type="evidence" value="ECO:0007669"/>
    <property type="project" value="UniProtKB-KW"/>
</dbReference>
<gene>
    <name evidence="13" type="ORF">PSYICH_LOCUS13448</name>
</gene>
<evidence type="ECO:0000256" key="5">
    <source>
        <dbReference type="ARBA" id="ARBA00022490"/>
    </source>
</evidence>
<sequence>MARPIKKWQPQTSAYDYNYGIGINYYQPMVDYIEEKSRGRKVDFPHLPWTDELGLDQFDPMKIKSYSQEDLSRVSRKTEASAKSRLRDLKSSASSSFVLQKSVSAASITEKVLKRESRKKKSLVRDINKIKGKMYDDLEVFNPDKDREIERELKASQKFLRGRSANQIKQQLLSASNKTIAEGVEEDFNRKMQSSFVSSASSKASSQFRKKVTIRSHVQMMDERIQSQLEESFKEPLDNLSTELRDFDRRSSHFYHDKSKATSIEIEQLNARVVEAETRLKTEVTRIKKKLQIQITELEMSLDSANKLNIDLQKTIKKQSLQLTEITTHYEEVQRQLQVTLDQLSVSQRRVQALTAEAEEIRSNYEGALRGKRAAEQMCEEAGTRINELTTINVNLSSIKSKIEQELSTVIADYDEITKELRISDERYQRVQAELKHTVEILHEEQERVVKIEAIKKSLEIEVKNLSIRLEEVEANAIVGGKRIISKLEARMHDVESELDEEKRRHAETIKILRKKERTVKEVMIQCEEDQKNIALLQESLDKANCKITIFKRQLQEVEGVSSQSISRVRRFQRELEAAEDRAETAESNLSLIRAKHRTFVTTSSVPGSQVYLVQESRTTEM</sequence>
<evidence type="ECO:0000313" key="13">
    <source>
        <dbReference type="EMBL" id="CAH1113152.1"/>
    </source>
</evidence>
<keyword evidence="7" id="KW-0518">Myosin</keyword>
<evidence type="ECO:0000256" key="8">
    <source>
        <dbReference type="ARBA" id="ARBA00023175"/>
    </source>
</evidence>
<reference evidence="13" key="1">
    <citation type="submission" date="2022-01" db="EMBL/GenBank/DDBJ databases">
        <authorList>
            <person name="King R."/>
        </authorList>
    </citation>
    <scope>NUCLEOTIDE SEQUENCE</scope>
</reference>
<keyword evidence="9" id="KW-0514">Muscle protein</keyword>
<feature type="coiled-coil region" evidence="11">
    <location>
        <begin position="414"/>
        <end position="596"/>
    </location>
</feature>
<evidence type="ECO:0000256" key="4">
    <source>
        <dbReference type="ARBA" id="ARBA00022433"/>
    </source>
</evidence>
<feature type="domain" description="Myosin tail" evidence="12">
    <location>
        <begin position="256"/>
        <end position="596"/>
    </location>
</feature>
<dbReference type="InterPro" id="IPR014751">
    <property type="entry name" value="XRCC4-like_C"/>
</dbReference>
<evidence type="ECO:0000313" key="14">
    <source>
        <dbReference type="Proteomes" id="UP001153636"/>
    </source>
</evidence>
<evidence type="ECO:0000256" key="10">
    <source>
        <dbReference type="ARBA" id="ARBA00049580"/>
    </source>
</evidence>
<keyword evidence="14" id="KW-1185">Reference proteome</keyword>
<evidence type="ECO:0000256" key="6">
    <source>
        <dbReference type="ARBA" id="ARBA00023054"/>
    </source>
</evidence>
<dbReference type="SUPFAM" id="SSF90257">
    <property type="entry name" value="Myosin rod fragments"/>
    <property type="match status" value="1"/>
</dbReference>
<dbReference type="AlphaFoldDB" id="A0A9P0GJG3"/>
<comment type="similarity">
    <text evidence="2">Belongs to the paramyosin family.</text>
</comment>
<evidence type="ECO:0000256" key="11">
    <source>
        <dbReference type="SAM" id="Coils"/>
    </source>
</evidence>
<dbReference type="EMBL" id="OV651819">
    <property type="protein sequence ID" value="CAH1113152.1"/>
    <property type="molecule type" value="Genomic_DNA"/>
</dbReference>
<keyword evidence="6 11" id="KW-0175">Coiled coil</keyword>
<evidence type="ECO:0000256" key="1">
    <source>
        <dbReference type="ARBA" id="ARBA00004657"/>
    </source>
</evidence>
<keyword evidence="8" id="KW-0505">Motor protein</keyword>
<keyword evidence="4" id="KW-0787">Thick filament</keyword>
<dbReference type="PANTHER" id="PTHR46349">
    <property type="entry name" value="CINGULIN-LIKE PROTEIN 1-RELATED"/>
    <property type="match status" value="1"/>
</dbReference>
<dbReference type="SUPFAM" id="SSF57997">
    <property type="entry name" value="Tropomyosin"/>
    <property type="match status" value="1"/>
</dbReference>
<proteinExistence type="inferred from homology"/>
<dbReference type="GO" id="GO:0030016">
    <property type="term" value="C:myofibril"/>
    <property type="evidence" value="ECO:0007669"/>
    <property type="project" value="UniProtKB-SubCell"/>
</dbReference>
<dbReference type="OrthoDB" id="312459at2759"/>
<protein>
    <recommendedName>
        <fullName evidence="3">Paramyosin</fullName>
    </recommendedName>
</protein>
<comment type="function">
    <text evidence="10">Paramyosin is a major structural component of many thick filaments isolated from invertebrate muscles.</text>
</comment>
<evidence type="ECO:0000256" key="7">
    <source>
        <dbReference type="ARBA" id="ARBA00023123"/>
    </source>
</evidence>
<evidence type="ECO:0000256" key="3">
    <source>
        <dbReference type="ARBA" id="ARBA00018623"/>
    </source>
</evidence>
<dbReference type="Proteomes" id="UP001153636">
    <property type="component" value="Chromosome 7"/>
</dbReference>
<dbReference type="Pfam" id="PF01576">
    <property type="entry name" value="Myosin_tail_1"/>
    <property type="match status" value="1"/>
</dbReference>
<dbReference type="InterPro" id="IPR002928">
    <property type="entry name" value="Myosin_tail"/>
</dbReference>
<accession>A0A9P0GJG3</accession>
<dbReference type="Gene3D" id="1.20.5.370">
    <property type="match status" value="1"/>
</dbReference>